<evidence type="ECO:0000256" key="6">
    <source>
        <dbReference type="SAM" id="MobiDB-lite"/>
    </source>
</evidence>
<feature type="transmembrane region" description="Helical" evidence="5">
    <location>
        <begin position="62"/>
        <end position="87"/>
    </location>
</feature>
<evidence type="ECO:0000256" key="1">
    <source>
        <dbReference type="ARBA" id="ARBA00022475"/>
    </source>
</evidence>
<feature type="compositionally biased region" description="Pro residues" evidence="6">
    <location>
        <begin position="975"/>
        <end position="990"/>
    </location>
</feature>
<dbReference type="HAMAP" id="MF_01600">
    <property type="entry name" value="UPF0182"/>
    <property type="match status" value="1"/>
</dbReference>
<evidence type="ECO:0000256" key="2">
    <source>
        <dbReference type="ARBA" id="ARBA00022692"/>
    </source>
</evidence>
<feature type="transmembrane region" description="Helical" evidence="5">
    <location>
        <begin position="117"/>
        <end position="138"/>
    </location>
</feature>
<dbReference type="PANTHER" id="PTHR39344:SF1">
    <property type="entry name" value="UPF0182 PROTEIN SLL1060"/>
    <property type="match status" value="1"/>
</dbReference>
<feature type="region of interest" description="Disordered" evidence="6">
    <location>
        <begin position="888"/>
        <end position="912"/>
    </location>
</feature>
<evidence type="ECO:0000256" key="5">
    <source>
        <dbReference type="HAMAP-Rule" id="MF_01600"/>
    </source>
</evidence>
<feature type="region of interest" description="Disordered" evidence="6">
    <location>
        <begin position="953"/>
        <end position="990"/>
    </location>
</feature>
<evidence type="ECO:0000313" key="8">
    <source>
        <dbReference type="Proteomes" id="UP000265768"/>
    </source>
</evidence>
<protein>
    <recommendedName>
        <fullName evidence="5">UPF0182 protein D5H75_12205</fullName>
    </recommendedName>
</protein>
<comment type="subcellular location">
    <subcellularLocation>
        <location evidence="5">Cell membrane</location>
        <topology evidence="5">Multi-pass membrane protein</topology>
    </subcellularLocation>
</comment>
<evidence type="ECO:0000256" key="4">
    <source>
        <dbReference type="ARBA" id="ARBA00023136"/>
    </source>
</evidence>
<comment type="similarity">
    <text evidence="5">Belongs to the UPF0182 family.</text>
</comment>
<dbReference type="InterPro" id="IPR005372">
    <property type="entry name" value="UPF0182"/>
</dbReference>
<feature type="transmembrane region" description="Helical" evidence="5">
    <location>
        <begin position="170"/>
        <end position="196"/>
    </location>
</feature>
<dbReference type="PANTHER" id="PTHR39344">
    <property type="entry name" value="UPF0182 PROTEIN SLL1060"/>
    <property type="match status" value="1"/>
</dbReference>
<keyword evidence="2 5" id="KW-0812">Transmembrane</keyword>
<feature type="transmembrane region" description="Helical" evidence="5">
    <location>
        <begin position="255"/>
        <end position="278"/>
    </location>
</feature>
<feature type="transmembrane region" description="Helical" evidence="5">
    <location>
        <begin position="20"/>
        <end position="42"/>
    </location>
</feature>
<dbReference type="AlphaFoldDB" id="A0A3A4AXA2"/>
<accession>A0A3A4AXA2</accession>
<keyword evidence="4 5" id="KW-0472">Membrane</keyword>
<feature type="compositionally biased region" description="Low complexity" evidence="6">
    <location>
        <begin position="965"/>
        <end position="974"/>
    </location>
</feature>
<name>A0A3A4AXA2_9ACTN</name>
<dbReference type="OrthoDB" id="9763654at2"/>
<gene>
    <name evidence="7" type="ORF">D5H75_12205</name>
</gene>
<keyword evidence="1 5" id="KW-1003">Cell membrane</keyword>
<feature type="compositionally biased region" description="Basic and acidic residues" evidence="6">
    <location>
        <begin position="954"/>
        <end position="964"/>
    </location>
</feature>
<dbReference type="GO" id="GO:0005886">
    <property type="term" value="C:plasma membrane"/>
    <property type="evidence" value="ECO:0007669"/>
    <property type="project" value="UniProtKB-SubCell"/>
</dbReference>
<evidence type="ECO:0000313" key="7">
    <source>
        <dbReference type="EMBL" id="RJL33523.1"/>
    </source>
</evidence>
<organism evidence="7 8">
    <name type="scientific">Bailinhaonella thermotolerans</name>
    <dbReference type="NCBI Taxonomy" id="1070861"/>
    <lineage>
        <taxon>Bacteria</taxon>
        <taxon>Bacillati</taxon>
        <taxon>Actinomycetota</taxon>
        <taxon>Actinomycetes</taxon>
        <taxon>Streptosporangiales</taxon>
        <taxon>Streptosporangiaceae</taxon>
        <taxon>Bailinhaonella</taxon>
    </lineage>
</organism>
<comment type="caution">
    <text evidence="7">The sequence shown here is derived from an EMBL/GenBank/DDBJ whole genome shotgun (WGS) entry which is preliminary data.</text>
</comment>
<dbReference type="GO" id="GO:0005576">
    <property type="term" value="C:extracellular region"/>
    <property type="evidence" value="ECO:0007669"/>
    <property type="project" value="TreeGrafter"/>
</dbReference>
<evidence type="ECO:0000256" key="3">
    <source>
        <dbReference type="ARBA" id="ARBA00022989"/>
    </source>
</evidence>
<feature type="transmembrane region" description="Helical" evidence="5">
    <location>
        <begin position="290"/>
        <end position="309"/>
    </location>
</feature>
<keyword evidence="8" id="KW-1185">Reference proteome</keyword>
<feature type="transmembrane region" description="Helical" evidence="5">
    <location>
        <begin position="217"/>
        <end position="235"/>
    </location>
</feature>
<dbReference type="Proteomes" id="UP000265768">
    <property type="component" value="Unassembled WGS sequence"/>
</dbReference>
<dbReference type="EMBL" id="QZEY01000003">
    <property type="protein sequence ID" value="RJL33523.1"/>
    <property type="molecule type" value="Genomic_DNA"/>
</dbReference>
<reference evidence="7 8" key="1">
    <citation type="submission" date="2018-09" db="EMBL/GenBank/DDBJ databases">
        <title>YIM 75507 draft genome.</title>
        <authorList>
            <person name="Tang S."/>
            <person name="Feng Y."/>
        </authorList>
    </citation>
    <scope>NUCLEOTIDE SEQUENCE [LARGE SCALE GENOMIC DNA]</scope>
    <source>
        <strain evidence="7 8">YIM 75507</strain>
    </source>
</reference>
<dbReference type="NCBIfam" id="NF000825">
    <property type="entry name" value="PRK00068.1"/>
    <property type="match status" value="1"/>
</dbReference>
<sequence>MSFRTPGAGRSARMARRPRLLIPVAIALVAVVALFFVFAGIWTDWLWFESVNFSSVFSTMLLTQATLFVLGALLMVGIVGGNMLLAYRLRPMFAMSMFGGQQGVERYRLAVDPHRKLIFLIAMGVLALFTGSSTSGQWKTWLQFVNRTPFGEKDAQFGLDVSFFAFTYPFIRLVLGFLFAAVVLAAIAATVVHYLYGGFRLQSPGGLRATRGARAHLAVLLGVFVLLKGVAYWVDRYGLAFSDRGFVEGPSYTDITAVLPAKAILASIAVICAALFFAAVVRPGGMLPGVGFGLLVLSAILIGGVYPALVEQFQVKPNQQGKEAPYIAKNIQATRKAYGVDKAEVTNYDAKITASSQELANEAATISGVRLLDPALLARTYQQLQQIRGFYQFPDQLDIDRYPDATGAIRDTVVAVREISGPPAQQDNWINRHLVYTHGYGFVAAPGNKVDQYGLPAFEAGDMPPTGDLVKQTGLKEPRVYFGENSPVYSIVGGPKGGKSIELDYPETGGSGQQNTTYAGNGGVPMGSFFNRLLFAAKFGEKNLLLSGDINEKSQILYTRNPRERINKVAPFLTLDGDPYPAIVGGRIVWIVDGYTTSDGYPYSQSRSLQDATRDTATETGGLARQPRDRINYIRNSVKATVDAYNGTVTLYEWGKKDPVLQTWMKAFPGVVKPESAISPELRQHLRYPNDLFKVQRDVLSKYHVTDPDAFYGGQDFWNIPNDPTERGNMRQPPYYLSLKMPGDSAPSFSLTTAFVPQKRPNMAAFMAVDATPGASYGRLRILQLPGNTAIQGPGQAQNTINADPKVSTELNLLRGSPGTNSATQVLNGNLLTLPFGNGLLYVQPVYVQAAPREGQEPYPILKKVALMFGNKVGFGDTLGDALKQVFGDAPVTPEGDRPPPGQQQPGETSTLTPGVLSAIEAAQKAFQAGEDALAKKDLAGYAKAQADLKAALKRLEEERDKARTPAPASTGTPAPTPAGTPAPTPSPNG</sequence>
<dbReference type="Pfam" id="PF03699">
    <property type="entry name" value="UPF0182"/>
    <property type="match status" value="1"/>
</dbReference>
<keyword evidence="3 5" id="KW-1133">Transmembrane helix</keyword>
<proteinExistence type="inferred from homology"/>